<proteinExistence type="predicted"/>
<organism evidence="1 2">
    <name type="scientific">Biomphalaria pfeifferi</name>
    <name type="common">Bloodfluke planorb</name>
    <name type="synonym">Freshwater snail</name>
    <dbReference type="NCBI Taxonomy" id="112525"/>
    <lineage>
        <taxon>Eukaryota</taxon>
        <taxon>Metazoa</taxon>
        <taxon>Spiralia</taxon>
        <taxon>Lophotrochozoa</taxon>
        <taxon>Mollusca</taxon>
        <taxon>Gastropoda</taxon>
        <taxon>Heterobranchia</taxon>
        <taxon>Euthyneura</taxon>
        <taxon>Panpulmonata</taxon>
        <taxon>Hygrophila</taxon>
        <taxon>Lymnaeoidea</taxon>
        <taxon>Planorbidae</taxon>
        <taxon>Biomphalaria</taxon>
    </lineage>
</organism>
<dbReference type="Proteomes" id="UP001233172">
    <property type="component" value="Unassembled WGS sequence"/>
</dbReference>
<reference evidence="1" key="2">
    <citation type="submission" date="2023-04" db="EMBL/GenBank/DDBJ databases">
        <authorList>
            <person name="Bu L."/>
            <person name="Lu L."/>
            <person name="Laidemitt M.R."/>
            <person name="Zhang S.M."/>
            <person name="Mutuku M."/>
            <person name="Mkoji G."/>
            <person name="Steinauer M."/>
            <person name="Loker E.S."/>
        </authorList>
    </citation>
    <scope>NUCLEOTIDE SEQUENCE</scope>
    <source>
        <strain evidence="1">KasaAsao</strain>
        <tissue evidence="1">Whole Snail</tissue>
    </source>
</reference>
<name>A0AAD8BSX5_BIOPF</name>
<keyword evidence="2" id="KW-1185">Reference proteome</keyword>
<dbReference type="EMBL" id="JASAOG010000037">
    <property type="protein sequence ID" value="KAK0060267.1"/>
    <property type="molecule type" value="Genomic_DNA"/>
</dbReference>
<evidence type="ECO:0000313" key="2">
    <source>
        <dbReference type="Proteomes" id="UP001233172"/>
    </source>
</evidence>
<evidence type="ECO:0000313" key="1">
    <source>
        <dbReference type="EMBL" id="KAK0060267.1"/>
    </source>
</evidence>
<comment type="caution">
    <text evidence="1">The sequence shown here is derived from an EMBL/GenBank/DDBJ whole genome shotgun (WGS) entry which is preliminary data.</text>
</comment>
<accession>A0AAD8BSX5</accession>
<sequence>MFCFSKPRLTTWWTSRKDLICTTPAIKGAGLWDSPAMVHCVSRQINVNASHKDRSPICQWLPSAVVSSCHCQ</sequence>
<reference evidence="1" key="1">
    <citation type="journal article" date="2023" name="PLoS Negl. Trop. Dis.">
        <title>A genome sequence for Biomphalaria pfeifferi, the major vector snail for the human-infecting parasite Schistosoma mansoni.</title>
        <authorList>
            <person name="Bu L."/>
            <person name="Lu L."/>
            <person name="Laidemitt M.R."/>
            <person name="Zhang S.M."/>
            <person name="Mutuku M."/>
            <person name="Mkoji G."/>
            <person name="Steinauer M."/>
            <person name="Loker E.S."/>
        </authorList>
    </citation>
    <scope>NUCLEOTIDE SEQUENCE</scope>
    <source>
        <strain evidence="1">KasaAsao</strain>
    </source>
</reference>
<protein>
    <submittedName>
        <fullName evidence="1">Uncharacterized protein</fullName>
    </submittedName>
</protein>
<dbReference type="AlphaFoldDB" id="A0AAD8BSX5"/>
<gene>
    <name evidence="1" type="ORF">Bpfe_010454</name>
</gene>